<evidence type="ECO:0008006" key="4">
    <source>
        <dbReference type="Google" id="ProtNLM"/>
    </source>
</evidence>
<dbReference type="Proteomes" id="UP001157418">
    <property type="component" value="Unassembled WGS sequence"/>
</dbReference>
<comment type="caution">
    <text evidence="2">The sequence shown here is derived from an EMBL/GenBank/DDBJ whole genome shotgun (WGS) entry which is preliminary data.</text>
</comment>
<keyword evidence="1" id="KW-0472">Membrane</keyword>
<evidence type="ECO:0000256" key="1">
    <source>
        <dbReference type="SAM" id="Phobius"/>
    </source>
</evidence>
<name>A0AAU9P851_9ASTR</name>
<feature type="transmembrane region" description="Helical" evidence="1">
    <location>
        <begin position="162"/>
        <end position="182"/>
    </location>
</feature>
<dbReference type="AlphaFoldDB" id="A0AAU9P851"/>
<keyword evidence="1" id="KW-0812">Transmembrane</keyword>
<gene>
    <name evidence="2" type="ORF">LVIROSA_LOCUS32015</name>
</gene>
<dbReference type="PANTHER" id="PTHR34064:SF5">
    <property type="entry name" value="PROTEIN, PUTATIVE-RELATED"/>
    <property type="match status" value="1"/>
</dbReference>
<protein>
    <recommendedName>
        <fullName evidence="4">Transmembrane protein</fullName>
    </recommendedName>
</protein>
<dbReference type="EMBL" id="CAKMRJ010005523">
    <property type="protein sequence ID" value="CAH1446314.1"/>
    <property type="molecule type" value="Genomic_DNA"/>
</dbReference>
<dbReference type="PANTHER" id="PTHR34064">
    <property type="entry name" value="OS04G0672300 PROTEIN"/>
    <property type="match status" value="1"/>
</dbReference>
<organism evidence="2 3">
    <name type="scientific">Lactuca virosa</name>
    <dbReference type="NCBI Taxonomy" id="75947"/>
    <lineage>
        <taxon>Eukaryota</taxon>
        <taxon>Viridiplantae</taxon>
        <taxon>Streptophyta</taxon>
        <taxon>Embryophyta</taxon>
        <taxon>Tracheophyta</taxon>
        <taxon>Spermatophyta</taxon>
        <taxon>Magnoliopsida</taxon>
        <taxon>eudicotyledons</taxon>
        <taxon>Gunneridae</taxon>
        <taxon>Pentapetalae</taxon>
        <taxon>asterids</taxon>
        <taxon>campanulids</taxon>
        <taxon>Asterales</taxon>
        <taxon>Asteraceae</taxon>
        <taxon>Cichorioideae</taxon>
        <taxon>Cichorieae</taxon>
        <taxon>Lactucinae</taxon>
        <taxon>Lactuca</taxon>
    </lineage>
</organism>
<feature type="transmembrane region" description="Helical" evidence="1">
    <location>
        <begin position="35"/>
        <end position="54"/>
    </location>
</feature>
<reference evidence="2 3" key="1">
    <citation type="submission" date="2022-01" db="EMBL/GenBank/DDBJ databases">
        <authorList>
            <person name="Xiong W."/>
            <person name="Schranz E."/>
        </authorList>
    </citation>
    <scope>NUCLEOTIDE SEQUENCE [LARGE SCALE GENOMIC DNA]</scope>
</reference>
<keyword evidence="1" id="KW-1133">Transmembrane helix</keyword>
<accession>A0AAU9P851</accession>
<proteinExistence type="predicted"/>
<evidence type="ECO:0000313" key="3">
    <source>
        <dbReference type="Proteomes" id="UP001157418"/>
    </source>
</evidence>
<keyword evidence="3" id="KW-1185">Reference proteome</keyword>
<evidence type="ECO:0000313" key="2">
    <source>
        <dbReference type="EMBL" id="CAH1446314.1"/>
    </source>
</evidence>
<sequence>MCLHDNNPLTNFGLHLMVKLQATYTTPSLIHASQLYTLHNRIVILVVLLLLYQAPSMEDYMLIKSHLSLDLDDQLMNTQTFVMKMVENVEDPYSVCIEKDVDIEKGKSETPGINQETVGDLKNEEGQMLLMNHNLILPKFSIREAPRMRKYKRSSSFNSRKVLLLFSVLSSLGTIILIYLTLRIKQIGDW</sequence>